<dbReference type="PROSITE" id="PS00690">
    <property type="entry name" value="DEAH_ATP_HELICASE"/>
    <property type="match status" value="1"/>
</dbReference>
<dbReference type="PROSITE" id="PS51194">
    <property type="entry name" value="HELICASE_CTER"/>
    <property type="match status" value="1"/>
</dbReference>
<protein>
    <recommendedName>
        <fullName evidence="2">RNA helicase</fullName>
        <ecNumber evidence="2">3.6.4.13</ecNumber>
    </recommendedName>
</protein>
<feature type="domain" description="Helicase ATP-binding" evidence="8">
    <location>
        <begin position="242"/>
        <end position="405"/>
    </location>
</feature>
<dbReference type="Pfam" id="PF07717">
    <property type="entry name" value="OB_NTP_bind"/>
    <property type="match status" value="1"/>
</dbReference>
<evidence type="ECO:0000313" key="11">
    <source>
        <dbReference type="Proteomes" id="UP001642540"/>
    </source>
</evidence>
<sequence>MKLTLVVNYSKMSSQSKLDQLLGRLSLDVFESTPSSRPDLTSNEAGKILLSTVNGTGGIDSQSANQQRDSGRAEQSSLTNGVHFHAPPNPRKGPQVNGNTAPKKNAKTPSKMNYPNTNGMNGKVVNGESNGNALVPMSSQNSSVVVAHNNNPVGTAVSVKEEVEKSAENNTAPVGSPLDLLMKFKAERDAEAQLQVQELEKLRQKEALVAAASNSFSRKNVPRKILEQMRLLPIYSSKNELVELIKKNQMVIVIGETGSGKSTQIPQYLVEAGFAAKGKVGITQPRRVAAKALAERVAIECGVKVGTRVGYAVRFDKCVSGNTVIKYMTDGMLVKEFSQEPFLDTYSVIIIDEAHERSIHTDICFGLLKRAALNRPDLKIIISSATLNAPKFSKYFNDAPILNVSGKGYEVELIYELSQFGDYIQRSVETVFKIHRNEPRGDVLVFLAGQDEIEKVWDLIESGIAVRGISPADLLIVPCCGALPFEEQQKMFEETPAGVRKVVLATNIAETSVTIDGIVYVVDCGHFKQNQYNPKTGIDSLLKLKITKFQAIQRAGRAGRTRAGKCYRLYTQLEFLEFKQAAIPEIQRGNVESVVLDLLAMGITNILNFDFIDSPSIEALMGALEHLQWLSALDEQLAVTHLGIRMSKFPLDPPLAKVLMESARLECSAEVLTIVSLLSTQYQNIFSRAKKKRVLSDSKKALFNQPEGDHFSLLKVYTEWTRNYYREDWCRDNFVQFRILCEAYEVRQELRDILISHGLPEVSCGTRKECIQKAFTAGYFRRVARKKPLGHAYETLTLNSILNREDLFLHPSSALFHIKPHPQWVIFHEVKKTSKAFITGAIVINHEWIKEYAPEFAKKLTNTYGIIF</sequence>
<dbReference type="InterPro" id="IPR011709">
    <property type="entry name" value="DEAD-box_helicase_OB_fold"/>
</dbReference>
<dbReference type="PROSITE" id="PS51192">
    <property type="entry name" value="HELICASE_ATP_BIND_1"/>
    <property type="match status" value="1"/>
</dbReference>
<feature type="compositionally biased region" description="Polar residues" evidence="7">
    <location>
        <begin position="96"/>
        <end position="116"/>
    </location>
</feature>
<dbReference type="SMART" id="SM00490">
    <property type="entry name" value="HELICc"/>
    <property type="match status" value="1"/>
</dbReference>
<dbReference type="Gene3D" id="3.40.50.300">
    <property type="entry name" value="P-loop containing nucleotide triphosphate hydrolases"/>
    <property type="match status" value="2"/>
</dbReference>
<dbReference type="EC" id="3.6.4.13" evidence="2"/>
<name>A0ABP1QNH4_9HEXA</name>
<comment type="similarity">
    <text evidence="1">Belongs to the DEAD box helicase family. DEAH subfamily.</text>
</comment>
<dbReference type="InterPro" id="IPR014001">
    <property type="entry name" value="Helicase_ATP-bd"/>
</dbReference>
<dbReference type="EMBL" id="CAXLJM020000041">
    <property type="protein sequence ID" value="CAL8109470.1"/>
    <property type="molecule type" value="Genomic_DNA"/>
</dbReference>
<accession>A0ABP1QNH4</accession>
<dbReference type="PANTHER" id="PTHR18934:SF99">
    <property type="entry name" value="ATP-DEPENDENT RNA HELICASE DHX37-RELATED"/>
    <property type="match status" value="1"/>
</dbReference>
<evidence type="ECO:0000313" key="10">
    <source>
        <dbReference type="EMBL" id="CAL8109470.1"/>
    </source>
</evidence>
<dbReference type="InterPro" id="IPR007502">
    <property type="entry name" value="Helicase-assoc_dom"/>
</dbReference>
<evidence type="ECO:0000256" key="3">
    <source>
        <dbReference type="ARBA" id="ARBA00022741"/>
    </source>
</evidence>
<feature type="domain" description="Helicase C-terminal" evidence="9">
    <location>
        <begin position="427"/>
        <end position="602"/>
    </location>
</feature>
<keyword evidence="11" id="KW-1185">Reference proteome</keyword>
<evidence type="ECO:0000256" key="4">
    <source>
        <dbReference type="ARBA" id="ARBA00022801"/>
    </source>
</evidence>
<dbReference type="InterPro" id="IPR001650">
    <property type="entry name" value="Helicase_C-like"/>
</dbReference>
<evidence type="ECO:0000259" key="8">
    <source>
        <dbReference type="PROSITE" id="PS51192"/>
    </source>
</evidence>
<dbReference type="InterPro" id="IPR002464">
    <property type="entry name" value="DNA/RNA_helicase_DEAH_CS"/>
</dbReference>
<feature type="compositionally biased region" description="Polar residues" evidence="7">
    <location>
        <begin position="52"/>
        <end position="80"/>
    </location>
</feature>
<dbReference type="Gene3D" id="1.20.120.1080">
    <property type="match status" value="1"/>
</dbReference>
<comment type="caution">
    <text evidence="10">The sequence shown here is derived from an EMBL/GenBank/DDBJ whole genome shotgun (WGS) entry which is preliminary data.</text>
</comment>
<keyword evidence="3" id="KW-0547">Nucleotide-binding</keyword>
<gene>
    <name evidence="10" type="ORF">ODALV1_LOCUS13396</name>
</gene>
<evidence type="ECO:0000259" key="9">
    <source>
        <dbReference type="PROSITE" id="PS51194"/>
    </source>
</evidence>
<reference evidence="10 11" key="1">
    <citation type="submission" date="2024-08" db="EMBL/GenBank/DDBJ databases">
        <authorList>
            <person name="Cucini C."/>
            <person name="Frati F."/>
        </authorList>
    </citation>
    <scope>NUCLEOTIDE SEQUENCE [LARGE SCALE GENOMIC DNA]</scope>
</reference>
<keyword evidence="5" id="KW-0347">Helicase</keyword>
<evidence type="ECO:0000256" key="5">
    <source>
        <dbReference type="ARBA" id="ARBA00022806"/>
    </source>
</evidence>
<proteinExistence type="inferred from homology"/>
<evidence type="ECO:0000256" key="7">
    <source>
        <dbReference type="SAM" id="MobiDB-lite"/>
    </source>
</evidence>
<keyword evidence="6" id="KW-0067">ATP-binding</keyword>
<dbReference type="PANTHER" id="PTHR18934">
    <property type="entry name" value="ATP-DEPENDENT RNA HELICASE"/>
    <property type="match status" value="1"/>
</dbReference>
<evidence type="ECO:0000256" key="1">
    <source>
        <dbReference type="ARBA" id="ARBA00008792"/>
    </source>
</evidence>
<keyword evidence="4" id="KW-0378">Hydrolase</keyword>
<dbReference type="SMART" id="SM00847">
    <property type="entry name" value="HA2"/>
    <property type="match status" value="1"/>
</dbReference>
<dbReference type="SUPFAM" id="SSF52540">
    <property type="entry name" value="P-loop containing nucleoside triphosphate hydrolases"/>
    <property type="match status" value="1"/>
</dbReference>
<organism evidence="10 11">
    <name type="scientific">Orchesella dallaii</name>
    <dbReference type="NCBI Taxonomy" id="48710"/>
    <lineage>
        <taxon>Eukaryota</taxon>
        <taxon>Metazoa</taxon>
        <taxon>Ecdysozoa</taxon>
        <taxon>Arthropoda</taxon>
        <taxon>Hexapoda</taxon>
        <taxon>Collembola</taxon>
        <taxon>Entomobryomorpha</taxon>
        <taxon>Entomobryoidea</taxon>
        <taxon>Orchesellidae</taxon>
        <taxon>Orchesellinae</taxon>
        <taxon>Orchesella</taxon>
    </lineage>
</organism>
<dbReference type="Pfam" id="PF04408">
    <property type="entry name" value="WHD_HA2"/>
    <property type="match status" value="1"/>
</dbReference>
<dbReference type="InterPro" id="IPR011545">
    <property type="entry name" value="DEAD/DEAH_box_helicase_dom"/>
</dbReference>
<dbReference type="InterPro" id="IPR027417">
    <property type="entry name" value="P-loop_NTPase"/>
</dbReference>
<dbReference type="CDD" id="cd18791">
    <property type="entry name" value="SF2_C_RHA"/>
    <property type="match status" value="1"/>
</dbReference>
<evidence type="ECO:0000256" key="2">
    <source>
        <dbReference type="ARBA" id="ARBA00012552"/>
    </source>
</evidence>
<dbReference type="InterPro" id="IPR048333">
    <property type="entry name" value="HA2_WH"/>
</dbReference>
<feature type="region of interest" description="Disordered" evidence="7">
    <location>
        <begin position="52"/>
        <end position="116"/>
    </location>
</feature>
<dbReference type="SMART" id="SM00487">
    <property type="entry name" value="DEXDc"/>
    <property type="match status" value="1"/>
</dbReference>
<evidence type="ECO:0000256" key="6">
    <source>
        <dbReference type="ARBA" id="ARBA00022840"/>
    </source>
</evidence>
<dbReference type="Pfam" id="PF21010">
    <property type="entry name" value="HA2_C"/>
    <property type="match status" value="1"/>
</dbReference>
<dbReference type="Proteomes" id="UP001642540">
    <property type="component" value="Unassembled WGS sequence"/>
</dbReference>
<dbReference type="Pfam" id="PF00271">
    <property type="entry name" value="Helicase_C"/>
    <property type="match status" value="1"/>
</dbReference>
<dbReference type="Pfam" id="PF00270">
    <property type="entry name" value="DEAD"/>
    <property type="match status" value="1"/>
</dbReference>